<dbReference type="InterPro" id="IPR027417">
    <property type="entry name" value="P-loop_NTPase"/>
</dbReference>
<dbReference type="Gene3D" id="3.40.50.300">
    <property type="entry name" value="P-loop containing nucleotide triphosphate hydrolases"/>
    <property type="match status" value="1"/>
</dbReference>
<reference evidence="1 2" key="1">
    <citation type="submission" date="2016-10" db="EMBL/GenBank/DDBJ databases">
        <authorList>
            <person name="de Groot N.N."/>
        </authorList>
    </citation>
    <scope>NUCLEOTIDE SEQUENCE [LARGE SCALE GENOMIC DNA]</scope>
    <source>
        <strain evidence="1 2">DSM 17794</strain>
    </source>
</reference>
<dbReference type="AlphaFoldDB" id="A0A1I4ZGH4"/>
<gene>
    <name evidence="1" type="ORF">SAMN05660413_01310</name>
</gene>
<sequence length="63" mass="7294">MKKVSPGVFKVTNKINLDEIPTKFDLEVKKKRVKKSLESTREDLGEWQDKLYAHGKYAVLVCL</sequence>
<organism evidence="1 2">
    <name type="scientific">Salegentibacter flavus</name>
    <dbReference type="NCBI Taxonomy" id="287099"/>
    <lineage>
        <taxon>Bacteria</taxon>
        <taxon>Pseudomonadati</taxon>
        <taxon>Bacteroidota</taxon>
        <taxon>Flavobacteriia</taxon>
        <taxon>Flavobacteriales</taxon>
        <taxon>Flavobacteriaceae</taxon>
        <taxon>Salegentibacter</taxon>
    </lineage>
</organism>
<evidence type="ECO:0000313" key="2">
    <source>
        <dbReference type="Proteomes" id="UP000199153"/>
    </source>
</evidence>
<protein>
    <submittedName>
        <fullName evidence="1">Uncharacterized protein</fullName>
    </submittedName>
</protein>
<evidence type="ECO:0000313" key="1">
    <source>
        <dbReference type="EMBL" id="SFN49153.1"/>
    </source>
</evidence>
<proteinExistence type="predicted"/>
<name>A0A1I4ZGH4_9FLAO</name>
<dbReference type="EMBL" id="FOVL01000006">
    <property type="protein sequence ID" value="SFN49153.1"/>
    <property type="molecule type" value="Genomic_DNA"/>
</dbReference>
<keyword evidence="2" id="KW-1185">Reference proteome</keyword>
<dbReference type="Proteomes" id="UP000199153">
    <property type="component" value="Unassembled WGS sequence"/>
</dbReference>
<dbReference type="STRING" id="287099.SAMN05660413_01310"/>
<accession>A0A1I4ZGH4</accession>